<evidence type="ECO:0000313" key="2">
    <source>
        <dbReference type="EMBL" id="PIS21320.1"/>
    </source>
</evidence>
<keyword evidence="1" id="KW-0472">Membrane</keyword>
<organism evidence="2 3">
    <name type="scientific">candidate division WWE3 bacterium CG08_land_8_20_14_0_20_41_15</name>
    <dbReference type="NCBI Taxonomy" id="1975086"/>
    <lineage>
        <taxon>Bacteria</taxon>
        <taxon>Katanobacteria</taxon>
    </lineage>
</organism>
<feature type="transmembrane region" description="Helical" evidence="1">
    <location>
        <begin position="135"/>
        <end position="154"/>
    </location>
</feature>
<comment type="caution">
    <text evidence="2">The sequence shown here is derived from an EMBL/GenBank/DDBJ whole genome shotgun (WGS) entry which is preliminary data.</text>
</comment>
<dbReference type="EMBL" id="PEYV01000057">
    <property type="protein sequence ID" value="PIS21320.1"/>
    <property type="molecule type" value="Genomic_DNA"/>
</dbReference>
<evidence type="ECO:0000313" key="3">
    <source>
        <dbReference type="Proteomes" id="UP000231098"/>
    </source>
</evidence>
<dbReference type="Proteomes" id="UP000231098">
    <property type="component" value="Unassembled WGS sequence"/>
</dbReference>
<gene>
    <name evidence="2" type="ORF">COT51_03340</name>
</gene>
<reference evidence="3" key="1">
    <citation type="submission" date="2017-09" db="EMBL/GenBank/DDBJ databases">
        <title>Depth-based differentiation of microbial function through sediment-hosted aquifers and enrichment of novel symbionts in the deep terrestrial subsurface.</title>
        <authorList>
            <person name="Probst A.J."/>
            <person name="Ladd B."/>
            <person name="Jarett J.K."/>
            <person name="Geller-Mcgrath D.E."/>
            <person name="Sieber C.M.K."/>
            <person name="Emerson J.B."/>
            <person name="Anantharaman K."/>
            <person name="Thomas B.C."/>
            <person name="Malmstrom R."/>
            <person name="Stieglmeier M."/>
            <person name="Klingl A."/>
            <person name="Woyke T."/>
            <person name="Ryan C.M."/>
            <person name="Banfield J.F."/>
        </authorList>
    </citation>
    <scope>NUCLEOTIDE SEQUENCE [LARGE SCALE GENOMIC DNA]</scope>
</reference>
<protein>
    <submittedName>
        <fullName evidence="2">Uncharacterized protein</fullName>
    </submittedName>
</protein>
<sequence length="156" mass="17202">MPNKLSRKKSSPKKDFFYWLPLITSIFVSSFWVAFGVVLSFFCFFSAAVTQNYGSSTSQVLLQFLPLTVPVAVIVGTIVHAIGYTKNQGGRLSKSKFAFNLLSLFFAIYIAQVFGMLGEYVSIKSISGLVLVTDVLWGVSLLLSLITAPSFIYTTK</sequence>
<dbReference type="AlphaFoldDB" id="A0A2H0X8R7"/>
<feature type="transmembrane region" description="Helical" evidence="1">
    <location>
        <begin position="61"/>
        <end position="85"/>
    </location>
</feature>
<keyword evidence="1" id="KW-0812">Transmembrane</keyword>
<feature type="transmembrane region" description="Helical" evidence="1">
    <location>
        <begin position="16"/>
        <end position="49"/>
    </location>
</feature>
<evidence type="ECO:0000256" key="1">
    <source>
        <dbReference type="SAM" id="Phobius"/>
    </source>
</evidence>
<name>A0A2H0X8R7_UNCKA</name>
<keyword evidence="1" id="KW-1133">Transmembrane helix</keyword>
<proteinExistence type="predicted"/>
<accession>A0A2H0X8R7</accession>
<feature type="transmembrane region" description="Helical" evidence="1">
    <location>
        <begin position="97"/>
        <end position="115"/>
    </location>
</feature>